<organism evidence="2 3">
    <name type="scientific">Nocardioides caeni</name>
    <dbReference type="NCBI Taxonomy" id="574700"/>
    <lineage>
        <taxon>Bacteria</taxon>
        <taxon>Bacillati</taxon>
        <taxon>Actinomycetota</taxon>
        <taxon>Actinomycetes</taxon>
        <taxon>Propionibacteriales</taxon>
        <taxon>Nocardioidaceae</taxon>
        <taxon>Nocardioides</taxon>
    </lineage>
</organism>
<dbReference type="PROSITE" id="PS51318">
    <property type="entry name" value="TAT"/>
    <property type="match status" value="1"/>
</dbReference>
<dbReference type="InterPro" id="IPR011042">
    <property type="entry name" value="6-blade_b-propeller_TolB-like"/>
</dbReference>
<evidence type="ECO:0000313" key="3">
    <source>
        <dbReference type="Proteomes" id="UP000307087"/>
    </source>
</evidence>
<evidence type="ECO:0000313" key="2">
    <source>
        <dbReference type="EMBL" id="THV08943.1"/>
    </source>
</evidence>
<dbReference type="Gene3D" id="2.120.10.30">
    <property type="entry name" value="TolB, C-terminal domain"/>
    <property type="match status" value="1"/>
</dbReference>
<feature type="chain" id="PRO_5038665842" evidence="1">
    <location>
        <begin position="29"/>
        <end position="354"/>
    </location>
</feature>
<feature type="signal peptide" evidence="1">
    <location>
        <begin position="1"/>
        <end position="28"/>
    </location>
</feature>
<dbReference type="EMBL" id="STGW01000020">
    <property type="protein sequence ID" value="THV08943.1"/>
    <property type="molecule type" value="Genomic_DNA"/>
</dbReference>
<gene>
    <name evidence="2" type="ORF">E9934_18190</name>
</gene>
<keyword evidence="3" id="KW-1185">Reference proteome</keyword>
<dbReference type="RefSeq" id="WP_136564329.1">
    <property type="nucleotide sequence ID" value="NZ_STGW01000020.1"/>
</dbReference>
<reference evidence="2 3" key="1">
    <citation type="journal article" date="2009" name="Int. J. Syst. Evol. Microbiol.">
        <title>Nocardioides caeni sp. nov., isolated from wastewater.</title>
        <authorList>
            <person name="Yoon J.H."/>
            <person name="Kang S.J."/>
            <person name="Park S."/>
            <person name="Kim W."/>
            <person name="Oh T.K."/>
        </authorList>
    </citation>
    <scope>NUCLEOTIDE SEQUENCE [LARGE SCALE GENOMIC DNA]</scope>
    <source>
        <strain evidence="2 3">DSM 23134</strain>
    </source>
</reference>
<accession>A0A4S8MZR7</accession>
<sequence>MSAPTTPRRTIALAALTAVVGLAGSLLTAPTAAAPAREVGHTRVLARIQKPGFPAYVHVHTNGRVYVGTYTNPAGDAMRSRVFEYTGSGTLLRSWTVPGQDLAAPRGVQVATSDARGRLVVLEKSRGRVLTLDPRTGRFRLQATIPDSPDAGKPIPNYAAWGPDGALYVSDYGQAVIWRIPAAGGVPRAWFRSAALDGLEFGTTGIVYQPSTRSFLISQQTTSDPLDLLRGHLYRLRVRADGRPGALSTVWTSGPLDLPDGFGIARSGNIYLSLLGTNQLVKLSPQGRVVRRFPAANGSGVDFDSPSNATFLGTRVLVANQSAVISTPDHHVILDVEVGERGLPLHLPTRSRLR</sequence>
<proteinExistence type="predicted"/>
<evidence type="ECO:0000256" key="1">
    <source>
        <dbReference type="SAM" id="SignalP"/>
    </source>
</evidence>
<keyword evidence="1" id="KW-0732">Signal</keyword>
<dbReference type="Proteomes" id="UP000307087">
    <property type="component" value="Unassembled WGS sequence"/>
</dbReference>
<dbReference type="SUPFAM" id="SSF63829">
    <property type="entry name" value="Calcium-dependent phosphotriesterase"/>
    <property type="match status" value="1"/>
</dbReference>
<dbReference type="InterPro" id="IPR006311">
    <property type="entry name" value="TAT_signal"/>
</dbReference>
<dbReference type="OrthoDB" id="2633250at2"/>
<comment type="caution">
    <text evidence="2">The sequence shown here is derived from an EMBL/GenBank/DDBJ whole genome shotgun (WGS) entry which is preliminary data.</text>
</comment>
<dbReference type="AlphaFoldDB" id="A0A4S8MZR7"/>
<protein>
    <submittedName>
        <fullName evidence="2">Uncharacterized protein</fullName>
    </submittedName>
</protein>
<name>A0A4S8MZR7_9ACTN</name>